<comment type="similarity">
    <text evidence="2">Belongs to the major facilitator superfamily.</text>
</comment>
<feature type="transmembrane region" description="Helical" evidence="7">
    <location>
        <begin position="166"/>
        <end position="187"/>
    </location>
</feature>
<sequence>MPNSKLSIHTQTSQTGEVDMVVETTGNHVSGLRSSFDRHGGKDKAENAEVTRACDAEESSEDEHQSRGVSKKMIRIAYAVIIITSLVESFAQDSTSDLAAYVTSSFNAHSMISTAQIVYKITAVCAYPILGKVADLLGRGEGFCLTMIMYTLCYVLFATCKRIGEYFAGQVFFAIGRIGFKTYLYIFIADTTSLINRGFWTQFPAAITGIPSTYAGSHIQDAFLDHSTWRWAYGTFAIILAGFIAPLSCVMFYVDHVQRKNGKRRKPTILMNLPEGSLMQKLKKIFLLDLDLIGGFLLLAGTILFFVPFTITGKTSPKKWNQGSTIAMLIIGFILLVLFVLWCAFPKRLPWLQTRQPFIPIQAFTNMTVLIAFLMVALDYCENAAFNVYFSTVLQVGGYYTAGQAARINDAKKTSIDIASILTGLMMKYTKRTKIFVLTGVPLLILGHGLLVWFIDRDGMMEENTVLLYVMEIFCGVGRALYMTALQVTIQAIAGATSVAMSTAFFLAFTSVGTLIGTAISGVIWNNVAIDKLHDHLPDELQKNATMIFKNFKLALKMEEGTPGRLAVSLAYRETLQIIGWFALAVIIPMLGLMFFVREVELTDKHDIYGSDQETLSSNSKFIDDSVLNKEKRTWSNWWRV</sequence>
<evidence type="ECO:0000256" key="1">
    <source>
        <dbReference type="ARBA" id="ARBA00004141"/>
    </source>
</evidence>
<dbReference type="GO" id="GO:0005886">
    <property type="term" value="C:plasma membrane"/>
    <property type="evidence" value="ECO:0007669"/>
    <property type="project" value="TreeGrafter"/>
</dbReference>
<feature type="region of interest" description="Disordered" evidence="6">
    <location>
        <begin position="31"/>
        <end position="66"/>
    </location>
</feature>
<dbReference type="Proteomes" id="UP000038830">
    <property type="component" value="Unassembled WGS sequence"/>
</dbReference>
<dbReference type="InterPro" id="IPR036259">
    <property type="entry name" value="MFS_trans_sf"/>
</dbReference>
<keyword evidence="3 7" id="KW-0812">Transmembrane</keyword>
<feature type="transmembrane region" description="Helical" evidence="7">
    <location>
        <begin position="357"/>
        <end position="378"/>
    </location>
</feature>
<feature type="compositionally biased region" description="Basic and acidic residues" evidence="6">
    <location>
        <begin position="35"/>
        <end position="55"/>
    </location>
</feature>
<evidence type="ECO:0000259" key="8">
    <source>
        <dbReference type="PROSITE" id="PS50850"/>
    </source>
</evidence>
<evidence type="ECO:0000256" key="6">
    <source>
        <dbReference type="SAM" id="MobiDB-lite"/>
    </source>
</evidence>
<feature type="transmembrane region" description="Helical" evidence="7">
    <location>
        <begin position="384"/>
        <end position="402"/>
    </location>
</feature>
<dbReference type="SUPFAM" id="SSF103473">
    <property type="entry name" value="MFS general substrate transporter"/>
    <property type="match status" value="2"/>
</dbReference>
<dbReference type="EMBL" id="CDQK01000005">
    <property type="protein sequence ID" value="CEP24079.1"/>
    <property type="molecule type" value="Genomic_DNA"/>
</dbReference>
<evidence type="ECO:0000256" key="3">
    <source>
        <dbReference type="ARBA" id="ARBA00022692"/>
    </source>
</evidence>
<feature type="transmembrane region" description="Helical" evidence="7">
    <location>
        <begin position="578"/>
        <end position="597"/>
    </location>
</feature>
<evidence type="ECO:0000256" key="4">
    <source>
        <dbReference type="ARBA" id="ARBA00022989"/>
    </source>
</evidence>
<dbReference type="PROSITE" id="PS50850">
    <property type="entry name" value="MFS"/>
    <property type="match status" value="1"/>
</dbReference>
<dbReference type="InterPro" id="IPR011701">
    <property type="entry name" value="MFS"/>
</dbReference>
<protein>
    <submittedName>
        <fullName evidence="9">MirA protein</fullName>
    </submittedName>
</protein>
<feature type="transmembrane region" description="Helical" evidence="7">
    <location>
        <begin position="467"/>
        <end position="493"/>
    </location>
</feature>
<keyword evidence="5 7" id="KW-0472">Membrane</keyword>
<dbReference type="GO" id="GO:0015343">
    <property type="term" value="F:siderophore-iron transmembrane transporter activity"/>
    <property type="evidence" value="ECO:0007669"/>
    <property type="project" value="TreeGrafter"/>
</dbReference>
<dbReference type="Gene3D" id="1.20.1250.20">
    <property type="entry name" value="MFS general substrate transporter like domains"/>
    <property type="match status" value="2"/>
</dbReference>
<feature type="transmembrane region" description="Helical" evidence="7">
    <location>
        <begin position="231"/>
        <end position="254"/>
    </location>
</feature>
<name>A0A0H5CHN3_CYBJN</name>
<accession>A0A0H5CHN3</accession>
<evidence type="ECO:0000313" key="9">
    <source>
        <dbReference type="EMBL" id="CEP24079.1"/>
    </source>
</evidence>
<dbReference type="AlphaFoldDB" id="A0A0H5CHN3"/>
<feature type="transmembrane region" description="Helical" evidence="7">
    <location>
        <begin position="73"/>
        <end position="91"/>
    </location>
</feature>
<proteinExistence type="inferred from homology"/>
<feature type="transmembrane region" description="Helical" evidence="7">
    <location>
        <begin position="435"/>
        <end position="455"/>
    </location>
</feature>
<feature type="transmembrane region" description="Helical" evidence="7">
    <location>
        <begin position="505"/>
        <end position="525"/>
    </location>
</feature>
<dbReference type="Pfam" id="PF07690">
    <property type="entry name" value="MFS_1"/>
    <property type="match status" value="1"/>
</dbReference>
<dbReference type="PANTHER" id="PTHR23501:SF87">
    <property type="entry name" value="SIDEROPHORE IRON TRANSPORTER 2"/>
    <property type="match status" value="1"/>
</dbReference>
<evidence type="ECO:0000313" key="10">
    <source>
        <dbReference type="Proteomes" id="UP000038830"/>
    </source>
</evidence>
<dbReference type="PANTHER" id="PTHR23501">
    <property type="entry name" value="MAJOR FACILITATOR SUPERFAMILY"/>
    <property type="match status" value="1"/>
</dbReference>
<feature type="domain" description="Major facilitator superfamily (MFS) profile" evidence="8">
    <location>
        <begin position="77"/>
        <end position="601"/>
    </location>
</feature>
<reference evidence="10" key="1">
    <citation type="journal article" date="2015" name="J. Biotechnol.">
        <title>The structure of the Cyberlindnera jadinii genome and its relation to Candida utilis analyzed by the occurrence of single nucleotide polymorphisms.</title>
        <authorList>
            <person name="Rupp O."/>
            <person name="Brinkrolf K."/>
            <person name="Buerth C."/>
            <person name="Kunigo M."/>
            <person name="Schneider J."/>
            <person name="Jaenicke S."/>
            <person name="Goesmann A."/>
            <person name="Puehler A."/>
            <person name="Jaeger K.-E."/>
            <person name="Ernst J.F."/>
        </authorList>
    </citation>
    <scope>NUCLEOTIDE SEQUENCE [LARGE SCALE GENOMIC DNA]</scope>
    <source>
        <strain evidence="10">ATCC 18201 / CBS 1600 / BCRC 20928 / JCM 3617 / NBRC 0987 / NRRL Y-1542</strain>
    </source>
</reference>
<feature type="transmembrane region" description="Helical" evidence="7">
    <location>
        <begin position="285"/>
        <end position="306"/>
    </location>
</feature>
<keyword evidence="4 7" id="KW-1133">Transmembrane helix</keyword>
<evidence type="ECO:0000256" key="5">
    <source>
        <dbReference type="ARBA" id="ARBA00023136"/>
    </source>
</evidence>
<feature type="transmembrane region" description="Helical" evidence="7">
    <location>
        <begin position="142"/>
        <end position="160"/>
    </location>
</feature>
<comment type="subcellular location">
    <subcellularLocation>
        <location evidence="1">Membrane</location>
        <topology evidence="1">Multi-pass membrane protein</topology>
    </subcellularLocation>
</comment>
<organism evidence="9 10">
    <name type="scientific">Cyberlindnera jadinii (strain ATCC 18201 / CBS 1600 / BCRC 20928 / JCM 3617 / NBRC 0987 / NRRL Y-1542)</name>
    <name type="common">Torula yeast</name>
    <name type="synonym">Candida utilis</name>
    <dbReference type="NCBI Taxonomy" id="983966"/>
    <lineage>
        <taxon>Eukaryota</taxon>
        <taxon>Fungi</taxon>
        <taxon>Dikarya</taxon>
        <taxon>Ascomycota</taxon>
        <taxon>Saccharomycotina</taxon>
        <taxon>Saccharomycetes</taxon>
        <taxon>Phaffomycetales</taxon>
        <taxon>Phaffomycetaceae</taxon>
        <taxon>Cyberlindnera</taxon>
    </lineage>
</organism>
<evidence type="ECO:0000256" key="2">
    <source>
        <dbReference type="ARBA" id="ARBA00008335"/>
    </source>
</evidence>
<dbReference type="InterPro" id="IPR020846">
    <property type="entry name" value="MFS_dom"/>
</dbReference>
<gene>
    <name evidence="9" type="primary">mirA</name>
    <name evidence="9" type="ORF">BN1211_4796</name>
</gene>
<feature type="transmembrane region" description="Helical" evidence="7">
    <location>
        <begin position="326"/>
        <end position="345"/>
    </location>
</feature>
<evidence type="ECO:0000256" key="7">
    <source>
        <dbReference type="SAM" id="Phobius"/>
    </source>
</evidence>